<keyword evidence="5" id="KW-0808">Transferase</keyword>
<keyword evidence="6" id="KW-1185">Reference proteome</keyword>
<dbReference type="eggNOG" id="COG3321">
    <property type="taxonomic scope" value="Bacteria"/>
</dbReference>
<evidence type="ECO:0000256" key="2">
    <source>
        <dbReference type="ARBA" id="ARBA00022553"/>
    </source>
</evidence>
<dbReference type="InterPro" id="IPR001227">
    <property type="entry name" value="Ac_transferase_dom_sf"/>
</dbReference>
<dbReference type="RefSeq" id="WP_200873321.1">
    <property type="nucleotide sequence ID" value="NZ_AYXG01000048.1"/>
</dbReference>
<evidence type="ECO:0000313" key="5">
    <source>
        <dbReference type="EMBL" id="EWC63316.1"/>
    </source>
</evidence>
<name>W7J303_9PSEU</name>
<feature type="region of interest" description="Disordered" evidence="3">
    <location>
        <begin position="1"/>
        <end position="21"/>
    </location>
</feature>
<dbReference type="GO" id="GO:0004314">
    <property type="term" value="F:[acyl-carrier-protein] S-malonyltransferase activity"/>
    <property type="evidence" value="ECO:0007669"/>
    <property type="project" value="UniProtKB-EC"/>
</dbReference>
<sequence>MLSTAGSPGSPQRHRPGTPRPVAVLLPGQGSQHVRMAAGLYRVDPVFTAAMDEVLDAMAAEGAPELRAEWLAERPTVSIDHVSRAQPLLYAVDYALGTLVLGWGVRPVALLGHSVGEVAAATLTGVFGLRDAVALVLDRVRRLATAPPGGMLAVAATPEQLRPFLTGDVVVGVVNAPRQTVLAGPTAPLAAVAESLRDSNFTCRRVPAESAFHSPALAEAAAGAEEFIASVAVAEPDTTVYSGYTAARLRREDAANPRFWARQPVEAVLFWPALDALLAAEGDVLLLEAGPGQGLATLARRHPAVRTGGSSVLALLPAQPGPPAADRRSVRAAALALRAEGHAVDLAEGL</sequence>
<dbReference type="STRING" id="909613.UO65_1314"/>
<dbReference type="EC" id="2.3.1.39" evidence="5"/>
<evidence type="ECO:0000256" key="3">
    <source>
        <dbReference type="SAM" id="MobiDB-lite"/>
    </source>
</evidence>
<dbReference type="Proteomes" id="UP000019277">
    <property type="component" value="Unassembled WGS sequence"/>
</dbReference>
<dbReference type="GO" id="GO:0004312">
    <property type="term" value="F:fatty acid synthase activity"/>
    <property type="evidence" value="ECO:0007669"/>
    <property type="project" value="TreeGrafter"/>
</dbReference>
<dbReference type="PANTHER" id="PTHR43775:SF37">
    <property type="entry name" value="SI:DKEY-61P9.11"/>
    <property type="match status" value="1"/>
</dbReference>
<comment type="caution">
    <text evidence="5">The sequence shown here is derived from an EMBL/GenBank/DDBJ whole genome shotgun (WGS) entry which is preliminary data.</text>
</comment>
<protein>
    <submittedName>
        <fullName evidence="5">Malonyl CoA-acyl carrier protein transacylase</fullName>
        <ecNumber evidence="5">2.3.1.39</ecNumber>
    </submittedName>
</protein>
<dbReference type="GO" id="GO:0005886">
    <property type="term" value="C:plasma membrane"/>
    <property type="evidence" value="ECO:0007669"/>
    <property type="project" value="TreeGrafter"/>
</dbReference>
<dbReference type="PATRIC" id="fig|909613.9.peg.1329"/>
<dbReference type="InterPro" id="IPR016035">
    <property type="entry name" value="Acyl_Trfase/lysoPLipase"/>
</dbReference>
<dbReference type="Gene3D" id="3.40.366.10">
    <property type="entry name" value="Malonyl-Coenzyme A Acyl Carrier Protein, domain 2"/>
    <property type="match status" value="1"/>
</dbReference>
<keyword evidence="1" id="KW-0596">Phosphopantetheine</keyword>
<accession>W7J303</accession>
<dbReference type="Gene3D" id="3.30.70.3290">
    <property type="match status" value="1"/>
</dbReference>
<gene>
    <name evidence="5" type="ORF">UO65_1314</name>
</gene>
<dbReference type="InterPro" id="IPR016036">
    <property type="entry name" value="Malonyl_transacylase_ACP-bd"/>
</dbReference>
<dbReference type="PANTHER" id="PTHR43775">
    <property type="entry name" value="FATTY ACID SYNTHASE"/>
    <property type="match status" value="1"/>
</dbReference>
<keyword evidence="5" id="KW-0012">Acyltransferase</keyword>
<evidence type="ECO:0000259" key="4">
    <source>
        <dbReference type="SMART" id="SM00827"/>
    </source>
</evidence>
<feature type="domain" description="Malonyl-CoA:ACP transacylase (MAT)" evidence="4">
    <location>
        <begin position="25"/>
        <end position="320"/>
    </location>
</feature>
<evidence type="ECO:0000256" key="1">
    <source>
        <dbReference type="ARBA" id="ARBA00022450"/>
    </source>
</evidence>
<dbReference type="EMBL" id="AYXG01000048">
    <property type="protein sequence ID" value="EWC63316.1"/>
    <property type="molecule type" value="Genomic_DNA"/>
</dbReference>
<dbReference type="GO" id="GO:0006633">
    <property type="term" value="P:fatty acid biosynthetic process"/>
    <property type="evidence" value="ECO:0007669"/>
    <property type="project" value="TreeGrafter"/>
</dbReference>
<dbReference type="SUPFAM" id="SSF55048">
    <property type="entry name" value="Probable ACP-binding domain of malonyl-CoA ACP transacylase"/>
    <property type="match status" value="1"/>
</dbReference>
<dbReference type="GO" id="GO:0071770">
    <property type="term" value="P:DIM/DIP cell wall layer assembly"/>
    <property type="evidence" value="ECO:0007669"/>
    <property type="project" value="TreeGrafter"/>
</dbReference>
<dbReference type="InterPro" id="IPR014043">
    <property type="entry name" value="Acyl_transferase_dom"/>
</dbReference>
<organism evidence="5 6">
    <name type="scientific">Actinokineospora spheciospongiae</name>
    <dbReference type="NCBI Taxonomy" id="909613"/>
    <lineage>
        <taxon>Bacteria</taxon>
        <taxon>Bacillati</taxon>
        <taxon>Actinomycetota</taxon>
        <taxon>Actinomycetes</taxon>
        <taxon>Pseudonocardiales</taxon>
        <taxon>Pseudonocardiaceae</taxon>
        <taxon>Actinokineospora</taxon>
    </lineage>
</organism>
<proteinExistence type="predicted"/>
<dbReference type="InterPro" id="IPR050091">
    <property type="entry name" value="PKS_NRPS_Biosynth_Enz"/>
</dbReference>
<dbReference type="AlphaFoldDB" id="W7J303"/>
<reference evidence="5 6" key="1">
    <citation type="journal article" date="2014" name="Genome Announc.">
        <title>Draft Genome Sequence of the Antitrypanosomally Active Sponge-Associated Bacterium Actinokineospora sp. Strain EG49.</title>
        <authorList>
            <person name="Harjes J."/>
            <person name="Ryu T."/>
            <person name="Abdelmohsen U.R."/>
            <person name="Moitinho-Silva L."/>
            <person name="Horn H."/>
            <person name="Ravasi T."/>
            <person name="Hentschel U."/>
        </authorList>
    </citation>
    <scope>NUCLEOTIDE SEQUENCE [LARGE SCALE GENOMIC DNA]</scope>
    <source>
        <strain evidence="5 6">EG49</strain>
    </source>
</reference>
<dbReference type="SMART" id="SM00827">
    <property type="entry name" value="PKS_AT"/>
    <property type="match status" value="1"/>
</dbReference>
<dbReference type="SUPFAM" id="SSF52151">
    <property type="entry name" value="FabD/lysophospholipase-like"/>
    <property type="match status" value="1"/>
</dbReference>
<evidence type="ECO:0000313" key="6">
    <source>
        <dbReference type="Proteomes" id="UP000019277"/>
    </source>
</evidence>
<dbReference type="Gene3D" id="3.30.70.250">
    <property type="entry name" value="Malonyl-CoA ACP transacylase, ACP-binding"/>
    <property type="match status" value="1"/>
</dbReference>
<dbReference type="Pfam" id="PF00698">
    <property type="entry name" value="Acyl_transf_1"/>
    <property type="match status" value="1"/>
</dbReference>
<keyword evidence="2" id="KW-0597">Phosphoprotein</keyword>
<dbReference type="GO" id="GO:0005737">
    <property type="term" value="C:cytoplasm"/>
    <property type="evidence" value="ECO:0007669"/>
    <property type="project" value="TreeGrafter"/>
</dbReference>
<feature type="compositionally biased region" description="Polar residues" evidence="3">
    <location>
        <begin position="1"/>
        <end position="10"/>
    </location>
</feature>